<dbReference type="AlphaFoldDB" id="A0A2V1E9W8"/>
<feature type="compositionally biased region" description="Polar residues" evidence="7">
    <location>
        <begin position="11"/>
        <end position="41"/>
    </location>
</feature>
<dbReference type="PANTHER" id="PTHR13011">
    <property type="entry name" value="TFIIF-ALPHA"/>
    <property type="match status" value="1"/>
</dbReference>
<evidence type="ECO:0000256" key="6">
    <source>
        <dbReference type="ARBA" id="ARBA00023242"/>
    </source>
</evidence>
<evidence type="ECO:0000313" key="9">
    <source>
        <dbReference type="Proteomes" id="UP000244855"/>
    </source>
</evidence>
<keyword evidence="5" id="KW-0804">Transcription</keyword>
<comment type="subcellular location">
    <subcellularLocation>
        <location evidence="1">Nucleus</location>
    </subcellularLocation>
</comment>
<dbReference type="GO" id="GO:0001096">
    <property type="term" value="F:TFIIF-class transcription factor complex binding"/>
    <property type="evidence" value="ECO:0007669"/>
    <property type="project" value="TreeGrafter"/>
</dbReference>
<keyword evidence="4" id="KW-0238">DNA-binding</keyword>
<dbReference type="Proteomes" id="UP000244855">
    <property type="component" value="Unassembled WGS sequence"/>
</dbReference>
<dbReference type="SUPFAM" id="SSF50916">
    <property type="entry name" value="Rap30/74 interaction domains"/>
    <property type="match status" value="1"/>
</dbReference>
<dbReference type="STRING" id="97972.A0A2V1E9W8"/>
<feature type="compositionally biased region" description="Basic and acidic residues" evidence="7">
    <location>
        <begin position="485"/>
        <end position="496"/>
    </location>
</feature>
<reference evidence="8 9" key="1">
    <citation type="journal article" date="2018" name="Sci. Rep.">
        <title>Comparative genomics provides insights into the lifestyle and reveals functional heterogeneity of dark septate endophytic fungi.</title>
        <authorList>
            <person name="Knapp D.G."/>
            <person name="Nemeth J.B."/>
            <person name="Barry K."/>
            <person name="Hainaut M."/>
            <person name="Henrissat B."/>
            <person name="Johnson J."/>
            <person name="Kuo A."/>
            <person name="Lim J.H.P."/>
            <person name="Lipzen A."/>
            <person name="Nolan M."/>
            <person name="Ohm R.A."/>
            <person name="Tamas L."/>
            <person name="Grigoriev I.V."/>
            <person name="Spatafora J.W."/>
            <person name="Nagy L.G."/>
            <person name="Kovacs G.M."/>
        </authorList>
    </citation>
    <scope>NUCLEOTIDE SEQUENCE [LARGE SCALE GENOMIC DNA]</scope>
    <source>
        <strain evidence="8 9">DSE2036</strain>
    </source>
</reference>
<keyword evidence="9" id="KW-1185">Reference proteome</keyword>
<gene>
    <name evidence="8" type="ORF">DM02DRAFT_608871</name>
</gene>
<feature type="compositionally biased region" description="Basic and acidic residues" evidence="7">
    <location>
        <begin position="356"/>
        <end position="373"/>
    </location>
</feature>
<feature type="compositionally biased region" description="Acidic residues" evidence="7">
    <location>
        <begin position="178"/>
        <end position="189"/>
    </location>
</feature>
<keyword evidence="6" id="KW-0539">Nucleus</keyword>
<organism evidence="8 9">
    <name type="scientific">Periconia macrospinosa</name>
    <dbReference type="NCBI Taxonomy" id="97972"/>
    <lineage>
        <taxon>Eukaryota</taxon>
        <taxon>Fungi</taxon>
        <taxon>Dikarya</taxon>
        <taxon>Ascomycota</taxon>
        <taxon>Pezizomycotina</taxon>
        <taxon>Dothideomycetes</taxon>
        <taxon>Pleosporomycetidae</taxon>
        <taxon>Pleosporales</taxon>
        <taxon>Massarineae</taxon>
        <taxon>Periconiaceae</taxon>
        <taxon>Periconia</taxon>
    </lineage>
</organism>
<dbReference type="GO" id="GO:0003677">
    <property type="term" value="F:DNA binding"/>
    <property type="evidence" value="ECO:0007669"/>
    <property type="project" value="UniProtKB-KW"/>
</dbReference>
<feature type="compositionally biased region" description="Polar residues" evidence="7">
    <location>
        <begin position="511"/>
        <end position="522"/>
    </location>
</feature>
<feature type="region of interest" description="Disordered" evidence="7">
    <location>
        <begin position="1"/>
        <end position="70"/>
    </location>
</feature>
<evidence type="ECO:0000256" key="2">
    <source>
        <dbReference type="ARBA" id="ARBA00005249"/>
    </source>
</evidence>
<sequence length="642" mass="71922">MNGAPNFVPPTGSTANAPTINGSTANNSIVHPSSSTSPATMTGNTPTARTGPPRRRKPRGADPLRAPRRPLKTIARPITSLTTMNQTSREHNAPSAMDVGPGKPNTAQDYRNELLSQGARSFPLVVSRKDLAGLRHHVMRLQSKDHINPQDDNQFTPPVRLHRRDPRAPPSGAGAQIVEEEDTKEDIEESKERERMEMQREERRKQREENQAKIAPTGVKKQPAFQKKTEQKYRPDDTPESRKRSALRYEETLPWHLEDFDNKQTWVGTYESTFSDAHVMLNAEGGQSIRMVPLEKWYRFQSKTKAKSTEDPELAKQKSSGYFLKLEQKVRIKQEDEQRAKAARGMRVRAGGGAADEGRIRRVATDDQRRPDADADDIDFNVEEDFADDEEGLNGLFEGEEADLKDTAEKVKRDQLAAAAFDLRDEQEVERQEKEEQETREQQRQLEKALRKSLVKREKNIDYEEEGDNPYESSSDSDTTDAEAENVKAEEAKKTAEQNGKPQESDKPASGASTKGANTPSGNHRPLDVRKKRPGSPNLSEASGNESSRKKQKKKHDKSTLGHASPTSSRAGSPVASRLPSAAEIHSALPPGGIKMKEFITRFRGRIDKANTPEFIKLVKVVAKYDKERGWLTPLPQLPKQE</sequence>
<evidence type="ECO:0000256" key="1">
    <source>
        <dbReference type="ARBA" id="ARBA00004123"/>
    </source>
</evidence>
<feature type="compositionally biased region" description="Basic and acidic residues" evidence="7">
    <location>
        <begin position="227"/>
        <end position="245"/>
    </location>
</feature>
<dbReference type="GO" id="GO:0006367">
    <property type="term" value="P:transcription initiation at RNA polymerase II promoter"/>
    <property type="evidence" value="ECO:0007669"/>
    <property type="project" value="InterPro"/>
</dbReference>
<dbReference type="GO" id="GO:0005674">
    <property type="term" value="C:transcription factor TFIIF complex"/>
    <property type="evidence" value="ECO:0007669"/>
    <property type="project" value="TreeGrafter"/>
</dbReference>
<dbReference type="InterPro" id="IPR011039">
    <property type="entry name" value="TFIIF_interaction"/>
</dbReference>
<dbReference type="GO" id="GO:0032968">
    <property type="term" value="P:positive regulation of transcription elongation by RNA polymerase II"/>
    <property type="evidence" value="ECO:0007669"/>
    <property type="project" value="InterPro"/>
</dbReference>
<protein>
    <submittedName>
        <fullName evidence="8">Rap30/74 interaction domain-containing protein</fullName>
    </submittedName>
</protein>
<feature type="region of interest" description="Disordered" evidence="7">
    <location>
        <begin position="421"/>
        <end position="593"/>
    </location>
</feature>
<comment type="similarity">
    <text evidence="2">Belongs to the TFIIF alpha subunit family.</text>
</comment>
<feature type="compositionally biased region" description="Basic and acidic residues" evidence="7">
    <location>
        <begin position="190"/>
        <end position="211"/>
    </location>
</feature>
<feature type="compositionally biased region" description="Low complexity" evidence="7">
    <location>
        <begin position="42"/>
        <end position="51"/>
    </location>
</feature>
<evidence type="ECO:0000256" key="4">
    <source>
        <dbReference type="ARBA" id="ARBA00023125"/>
    </source>
</evidence>
<dbReference type="InterPro" id="IPR008851">
    <property type="entry name" value="TFIIF-alpha"/>
</dbReference>
<proteinExistence type="inferred from homology"/>
<feature type="region of interest" description="Disordered" evidence="7">
    <location>
        <begin position="147"/>
        <end position="245"/>
    </location>
</feature>
<evidence type="ECO:0000256" key="5">
    <source>
        <dbReference type="ARBA" id="ARBA00023163"/>
    </source>
</evidence>
<feature type="region of interest" description="Disordered" evidence="7">
    <location>
        <begin position="334"/>
        <end position="379"/>
    </location>
</feature>
<dbReference type="OrthoDB" id="76676at2759"/>
<dbReference type="GO" id="GO:0016251">
    <property type="term" value="F:RNA polymerase II general transcription initiation factor activity"/>
    <property type="evidence" value="ECO:0007669"/>
    <property type="project" value="TreeGrafter"/>
</dbReference>
<keyword evidence="3" id="KW-0805">Transcription regulation</keyword>
<dbReference type="PANTHER" id="PTHR13011:SF0">
    <property type="entry name" value="GENERAL TRANSCRIPTION FACTOR IIF SUBUNIT 1"/>
    <property type="match status" value="1"/>
</dbReference>
<accession>A0A2V1E9W8</accession>
<feature type="compositionally biased region" description="Basic and acidic residues" evidence="7">
    <location>
        <begin position="422"/>
        <end position="462"/>
    </location>
</feature>
<evidence type="ECO:0000256" key="7">
    <source>
        <dbReference type="SAM" id="MobiDB-lite"/>
    </source>
</evidence>
<evidence type="ECO:0000256" key="3">
    <source>
        <dbReference type="ARBA" id="ARBA00023015"/>
    </source>
</evidence>
<feature type="compositionally biased region" description="Polar residues" evidence="7">
    <location>
        <begin position="537"/>
        <end position="546"/>
    </location>
</feature>
<dbReference type="EMBL" id="KZ805304">
    <property type="protein sequence ID" value="PVI07323.1"/>
    <property type="molecule type" value="Genomic_DNA"/>
</dbReference>
<evidence type="ECO:0000313" key="8">
    <source>
        <dbReference type="EMBL" id="PVI07323.1"/>
    </source>
</evidence>
<name>A0A2V1E9W8_9PLEO</name>